<dbReference type="InterPro" id="IPR048496">
    <property type="entry name" value="DUF1846_N"/>
</dbReference>
<dbReference type="Pfam" id="PF20921">
    <property type="entry name" value="DUF1846_C"/>
    <property type="match status" value="1"/>
</dbReference>
<evidence type="ECO:0000259" key="2">
    <source>
        <dbReference type="Pfam" id="PF20921"/>
    </source>
</evidence>
<dbReference type="EMBL" id="BARS01006716">
    <property type="protein sequence ID" value="GAF72628.1"/>
    <property type="molecule type" value="Genomic_DNA"/>
</dbReference>
<dbReference type="InterPro" id="IPR048441">
    <property type="entry name" value="DUF1846_C"/>
</dbReference>
<protein>
    <recommendedName>
        <fullName evidence="4">DUF1846 family protein</fullName>
    </recommendedName>
</protein>
<gene>
    <name evidence="3" type="ORF">S01H1_13032</name>
</gene>
<comment type="caution">
    <text evidence="3">The sequence shown here is derived from an EMBL/GenBank/DDBJ whole genome shotgun (WGS) entry which is preliminary data.</text>
</comment>
<sequence>DTEKPIVVVTAPGPGSGKMSFCMAQVYQDRKRGIKSGFAKFETFPIWNLELDHPVNVAYEAATADIGDYNVVDPFHNEVYGVTAINYNRDVENFAIMRKIIEKMVPVDDPLAGIMSPTDMGVNMTKEGIVDDDVVREAARQEIVRRHFRYKREFVEGDTTYTTLERMERIMEKVGVDPQDRSVVLPAMEAAEDARRRKREGKGYRGVFSGAAIEIFDDSGKLVVIQGKNSPLLHAESAVLLNASKTLAGIPDEVEVISRTVIQSMIRLKKTMGLSSLSLDVKEVLDALAASAVSDENAMRCMNALERLKGCEMHSTHLMESGDEIPLKQLGLNITTDAILAFPNIFDNT</sequence>
<dbReference type="Gene3D" id="3.40.140.40">
    <property type="entry name" value="Domain of unknown function (DUF1846), C-terminal subdomain"/>
    <property type="match status" value="1"/>
</dbReference>
<dbReference type="Gene3D" id="3.10.630.10">
    <property type="entry name" value="dip2346 domain like"/>
    <property type="match status" value="1"/>
</dbReference>
<evidence type="ECO:0008006" key="4">
    <source>
        <dbReference type="Google" id="ProtNLM"/>
    </source>
</evidence>
<dbReference type="Pfam" id="PF08903">
    <property type="entry name" value="DUF1846"/>
    <property type="match status" value="1"/>
</dbReference>
<dbReference type="Gene3D" id="1.20.1570.10">
    <property type="entry name" value="dip2346 domain like"/>
    <property type="match status" value="1"/>
</dbReference>
<proteinExistence type="predicted"/>
<dbReference type="AlphaFoldDB" id="X0RV10"/>
<reference evidence="3" key="1">
    <citation type="journal article" date="2014" name="Front. Microbiol.">
        <title>High frequency of phylogenetically diverse reductive dehalogenase-homologous genes in deep subseafloor sedimentary metagenomes.</title>
        <authorList>
            <person name="Kawai M."/>
            <person name="Futagami T."/>
            <person name="Toyoda A."/>
            <person name="Takaki Y."/>
            <person name="Nishi S."/>
            <person name="Hori S."/>
            <person name="Arai W."/>
            <person name="Tsubouchi T."/>
            <person name="Morono Y."/>
            <person name="Uchiyama I."/>
            <person name="Ito T."/>
            <person name="Fujiyama A."/>
            <person name="Inagaki F."/>
            <person name="Takami H."/>
        </authorList>
    </citation>
    <scope>NUCLEOTIDE SEQUENCE</scope>
    <source>
        <strain evidence="3">Expedition CK06-06</strain>
    </source>
</reference>
<evidence type="ECO:0000259" key="1">
    <source>
        <dbReference type="Pfam" id="PF08903"/>
    </source>
</evidence>
<name>X0RV10_9ZZZZ</name>
<feature type="non-terminal residue" evidence="3">
    <location>
        <position position="1"/>
    </location>
</feature>
<accession>X0RV10</accession>
<organism evidence="3">
    <name type="scientific">marine sediment metagenome</name>
    <dbReference type="NCBI Taxonomy" id="412755"/>
    <lineage>
        <taxon>unclassified sequences</taxon>
        <taxon>metagenomes</taxon>
        <taxon>ecological metagenomes</taxon>
    </lineage>
</organism>
<feature type="domain" description="DUF1846" evidence="2">
    <location>
        <begin position="179"/>
        <end position="339"/>
    </location>
</feature>
<evidence type="ECO:0000313" key="3">
    <source>
        <dbReference type="EMBL" id="GAF72628.1"/>
    </source>
</evidence>
<feature type="domain" description="DUF1846" evidence="1">
    <location>
        <begin position="2"/>
        <end position="174"/>
    </location>
</feature>